<organism evidence="2">
    <name type="scientific">marine sediment metagenome</name>
    <dbReference type="NCBI Taxonomy" id="412755"/>
    <lineage>
        <taxon>unclassified sequences</taxon>
        <taxon>metagenomes</taxon>
        <taxon>ecological metagenomes</taxon>
    </lineage>
</organism>
<evidence type="ECO:0000256" key="1">
    <source>
        <dbReference type="SAM" id="Phobius"/>
    </source>
</evidence>
<gene>
    <name evidence="2" type="ORF">LCGC14_0309860</name>
</gene>
<keyword evidence="1" id="KW-1133">Transmembrane helix</keyword>
<feature type="transmembrane region" description="Helical" evidence="1">
    <location>
        <begin position="29"/>
        <end position="52"/>
    </location>
</feature>
<keyword evidence="1" id="KW-0812">Transmembrane</keyword>
<name>A0A0F9W9I9_9ZZZZ</name>
<dbReference type="EMBL" id="LAZR01000202">
    <property type="protein sequence ID" value="KKN82326.1"/>
    <property type="molecule type" value="Genomic_DNA"/>
</dbReference>
<dbReference type="AlphaFoldDB" id="A0A0F9W9I9"/>
<accession>A0A0F9W9I9</accession>
<feature type="non-terminal residue" evidence="2">
    <location>
        <position position="1"/>
    </location>
</feature>
<sequence length="67" mass="7908">ADVTPAKKAIARPWRRLYRQNEAQLTLEWTMVLAFVALPMYFIFKGCFRLLVAHFQMVSFMQTIPFP</sequence>
<keyword evidence="1" id="KW-0472">Membrane</keyword>
<reference evidence="2" key="1">
    <citation type="journal article" date="2015" name="Nature">
        <title>Complex archaea that bridge the gap between prokaryotes and eukaryotes.</title>
        <authorList>
            <person name="Spang A."/>
            <person name="Saw J.H."/>
            <person name="Jorgensen S.L."/>
            <person name="Zaremba-Niedzwiedzka K."/>
            <person name="Martijn J."/>
            <person name="Lind A.E."/>
            <person name="van Eijk R."/>
            <person name="Schleper C."/>
            <person name="Guy L."/>
            <person name="Ettema T.J."/>
        </authorList>
    </citation>
    <scope>NUCLEOTIDE SEQUENCE</scope>
</reference>
<comment type="caution">
    <text evidence="2">The sequence shown here is derived from an EMBL/GenBank/DDBJ whole genome shotgun (WGS) entry which is preliminary data.</text>
</comment>
<evidence type="ECO:0000313" key="2">
    <source>
        <dbReference type="EMBL" id="KKN82326.1"/>
    </source>
</evidence>
<proteinExistence type="predicted"/>
<protein>
    <submittedName>
        <fullName evidence="2">Uncharacterized protein</fullName>
    </submittedName>
</protein>